<gene>
    <name evidence="3" type="ORF">AAL_01046</name>
</gene>
<keyword evidence="2" id="KW-0808">Transferase</keyword>
<reference evidence="3 4" key="1">
    <citation type="journal article" date="2016" name="Genome Biol. Evol.">
        <title>Divergent and convergent evolution of fungal pathogenicity.</title>
        <authorList>
            <person name="Shang Y."/>
            <person name="Xiao G."/>
            <person name="Zheng P."/>
            <person name="Cen K."/>
            <person name="Zhan S."/>
            <person name="Wang C."/>
        </authorList>
    </citation>
    <scope>NUCLEOTIDE SEQUENCE [LARGE SCALE GENOMIC DNA]</scope>
    <source>
        <strain evidence="3 4">RCEF 2490</strain>
    </source>
</reference>
<sequence length="474" mass="51925">MHRKHKASALPLRDENAGRTHGALVTQLPHDEALRERRFRALYAQPPDFRDLARRDPDFAATVKGRELDFRDPHAVMQLTKTLLKLDFGIKISLPNNRLCPPDLLDTSTYDQPGQKLTGLDIGTGASCIYPLLGCAQRPWSFIATDVDAESLRWARQNVEQNDLTSRVKLLLRTPEDALIPAAELSESASVAFTMTNPPFYESEAALLLSASRKQRPPHTACTGSAAEMVTAGGELAFVRRILHESVPLGPRIQWYTAMFGFLSSVTAFVDSLRQRGVGNYAVTEFLQGTKTRRWAVAWSFAAMRPAQAVARGTRSAPSSNILPPVTEMEFAAADGCAEHVGAFSAAVVAAIGALDLLSWEWQREACEGVGRAPGRVWARAWRRRKRQQQQQQQQEALVAGAESDKCEFGFRVWIRVSVSRAVLVGCRWMEGFDAAAFESFQGFLKALAKDAAAAGAAAAHGPSSSPADRLQAP</sequence>
<protein>
    <recommendedName>
        <fullName evidence="5">DUF890 domain-containing protein</fullName>
    </recommendedName>
</protein>
<dbReference type="Pfam" id="PF05971">
    <property type="entry name" value="Methyltransf_10"/>
    <property type="match status" value="1"/>
</dbReference>
<dbReference type="CDD" id="cd02440">
    <property type="entry name" value="AdoMet_MTases"/>
    <property type="match status" value="1"/>
</dbReference>
<dbReference type="STRING" id="1081109.A0A166VET4"/>
<proteinExistence type="predicted"/>
<dbReference type="EMBL" id="AZGY01000001">
    <property type="protein sequence ID" value="OAA33581.1"/>
    <property type="molecule type" value="Genomic_DNA"/>
</dbReference>
<accession>A0A166VET4</accession>
<dbReference type="InterPro" id="IPR010286">
    <property type="entry name" value="METTL16/RlmF"/>
</dbReference>
<evidence type="ECO:0000313" key="3">
    <source>
        <dbReference type="EMBL" id="OAA33581.1"/>
    </source>
</evidence>
<evidence type="ECO:0000256" key="1">
    <source>
        <dbReference type="ARBA" id="ARBA00022603"/>
    </source>
</evidence>
<name>A0A166VET4_9HYPO</name>
<dbReference type="PANTHER" id="PTHR13393:SF0">
    <property type="entry name" value="RNA N6-ADENOSINE-METHYLTRANSFERASE METTL16"/>
    <property type="match status" value="1"/>
</dbReference>
<organism evidence="3 4">
    <name type="scientific">Moelleriella libera RCEF 2490</name>
    <dbReference type="NCBI Taxonomy" id="1081109"/>
    <lineage>
        <taxon>Eukaryota</taxon>
        <taxon>Fungi</taxon>
        <taxon>Dikarya</taxon>
        <taxon>Ascomycota</taxon>
        <taxon>Pezizomycotina</taxon>
        <taxon>Sordariomycetes</taxon>
        <taxon>Hypocreomycetidae</taxon>
        <taxon>Hypocreales</taxon>
        <taxon>Clavicipitaceae</taxon>
        <taxon>Moelleriella</taxon>
    </lineage>
</organism>
<dbReference type="SUPFAM" id="SSF53335">
    <property type="entry name" value="S-adenosyl-L-methionine-dependent methyltransferases"/>
    <property type="match status" value="1"/>
</dbReference>
<evidence type="ECO:0000313" key="4">
    <source>
        <dbReference type="Proteomes" id="UP000078544"/>
    </source>
</evidence>
<comment type="caution">
    <text evidence="3">The sequence shown here is derived from an EMBL/GenBank/DDBJ whole genome shotgun (WGS) entry which is preliminary data.</text>
</comment>
<dbReference type="Proteomes" id="UP000078544">
    <property type="component" value="Unassembled WGS sequence"/>
</dbReference>
<evidence type="ECO:0008006" key="5">
    <source>
        <dbReference type="Google" id="ProtNLM"/>
    </source>
</evidence>
<dbReference type="Gene3D" id="3.40.50.150">
    <property type="entry name" value="Vaccinia Virus protein VP39"/>
    <property type="match status" value="1"/>
</dbReference>
<dbReference type="GO" id="GO:0008168">
    <property type="term" value="F:methyltransferase activity"/>
    <property type="evidence" value="ECO:0007669"/>
    <property type="project" value="UniProtKB-KW"/>
</dbReference>
<dbReference type="OrthoDB" id="514248at2759"/>
<dbReference type="GO" id="GO:0005634">
    <property type="term" value="C:nucleus"/>
    <property type="evidence" value="ECO:0007669"/>
    <property type="project" value="TreeGrafter"/>
</dbReference>
<evidence type="ECO:0000256" key="2">
    <source>
        <dbReference type="ARBA" id="ARBA00022679"/>
    </source>
</evidence>
<dbReference type="PANTHER" id="PTHR13393">
    <property type="entry name" value="SAM-DEPENDENT METHYLTRANSFERASE"/>
    <property type="match status" value="1"/>
</dbReference>
<keyword evidence="1" id="KW-0489">Methyltransferase</keyword>
<keyword evidence="4" id="KW-1185">Reference proteome</keyword>
<dbReference type="InterPro" id="IPR029063">
    <property type="entry name" value="SAM-dependent_MTases_sf"/>
</dbReference>
<dbReference type="GO" id="GO:0070475">
    <property type="term" value="P:rRNA base methylation"/>
    <property type="evidence" value="ECO:0007669"/>
    <property type="project" value="TreeGrafter"/>
</dbReference>
<dbReference type="AlphaFoldDB" id="A0A166VET4"/>